<dbReference type="SUPFAM" id="SSF64288">
    <property type="entry name" value="Chorismate lyase-like"/>
    <property type="match status" value="1"/>
</dbReference>
<evidence type="ECO:0000256" key="1">
    <source>
        <dbReference type="ARBA" id="ARBA00023015"/>
    </source>
</evidence>
<accession>A0ABZ2BNB6</accession>
<dbReference type="InterPro" id="IPR050679">
    <property type="entry name" value="Bact_HTH_transcr_reg"/>
</dbReference>
<dbReference type="CDD" id="cd07377">
    <property type="entry name" value="WHTH_GntR"/>
    <property type="match status" value="1"/>
</dbReference>
<keyword evidence="3" id="KW-0804">Transcription</keyword>
<keyword evidence="2" id="KW-0238">DNA-binding</keyword>
<keyword evidence="5" id="KW-0614">Plasmid</keyword>
<protein>
    <submittedName>
        <fullName evidence="5">GntR family transcriptional regulator</fullName>
    </submittedName>
</protein>
<evidence type="ECO:0000313" key="6">
    <source>
        <dbReference type="Proteomes" id="UP001432360"/>
    </source>
</evidence>
<dbReference type="PANTHER" id="PTHR44846:SF16">
    <property type="entry name" value="TRANSCRIPTIONAL REGULATOR PHNF-RELATED"/>
    <property type="match status" value="1"/>
</dbReference>
<dbReference type="SUPFAM" id="SSF46785">
    <property type="entry name" value="Winged helix' DNA-binding domain"/>
    <property type="match status" value="1"/>
</dbReference>
<gene>
    <name evidence="5" type="ORF">RB548_27460</name>
</gene>
<dbReference type="PANTHER" id="PTHR44846">
    <property type="entry name" value="MANNOSYL-D-GLYCERATE TRANSPORT/METABOLISM SYSTEM REPRESSOR MNGR-RELATED"/>
    <property type="match status" value="1"/>
</dbReference>
<dbReference type="InterPro" id="IPR036388">
    <property type="entry name" value="WH-like_DNA-bd_sf"/>
</dbReference>
<evidence type="ECO:0000256" key="3">
    <source>
        <dbReference type="ARBA" id="ARBA00023163"/>
    </source>
</evidence>
<evidence type="ECO:0000259" key="4">
    <source>
        <dbReference type="PROSITE" id="PS50949"/>
    </source>
</evidence>
<evidence type="ECO:0000256" key="2">
    <source>
        <dbReference type="ARBA" id="ARBA00023125"/>
    </source>
</evidence>
<dbReference type="InterPro" id="IPR036390">
    <property type="entry name" value="WH_DNA-bd_sf"/>
</dbReference>
<dbReference type="InterPro" id="IPR011663">
    <property type="entry name" value="UTRA"/>
</dbReference>
<sequence>MSDKQTGRTMPKAQSIADEVRRRIVELKWRQGERIPDEADLAVEFDAARATVNKALQVLADEGLLDRKRRAGTRVAINPVRKATFSIPIVREQVEEAGMAYSHRVVAQRFSPIPAQIAGRLGLPEGERLVHLRAVHYADGKPYQLEDRWLNPRAAPGLQQAGFRELNANEWLVRNAPYLRADFSFSAENADRRDARLLRTRQGQALLILHRTTWNDLGPITTVRVAFQPGHRFGAGEGRDYGANT</sequence>
<dbReference type="PRINTS" id="PR00035">
    <property type="entry name" value="HTHGNTR"/>
</dbReference>
<keyword evidence="6" id="KW-1185">Reference proteome</keyword>
<dbReference type="EMBL" id="CP133152">
    <property type="protein sequence ID" value="WVT07900.1"/>
    <property type="molecule type" value="Genomic_DNA"/>
</dbReference>
<dbReference type="SMART" id="SM00345">
    <property type="entry name" value="HTH_GNTR"/>
    <property type="match status" value="1"/>
</dbReference>
<geneLocation type="plasmid" evidence="5 6">
    <name>pSchITTGS70d</name>
</geneLocation>
<dbReference type="Proteomes" id="UP001432360">
    <property type="component" value="Plasmid pSchITTGS70d"/>
</dbReference>
<dbReference type="Pfam" id="PF00392">
    <property type="entry name" value="GntR"/>
    <property type="match status" value="1"/>
</dbReference>
<proteinExistence type="predicted"/>
<dbReference type="RefSeq" id="WP_331376908.1">
    <property type="nucleotide sequence ID" value="NZ_CP133152.1"/>
</dbReference>
<name>A0ABZ2BNB6_9HYPH</name>
<dbReference type="Gene3D" id="3.40.1410.10">
    <property type="entry name" value="Chorismate lyase-like"/>
    <property type="match status" value="1"/>
</dbReference>
<keyword evidence="1" id="KW-0805">Transcription regulation</keyword>
<feature type="domain" description="HTH gntR-type" evidence="4">
    <location>
        <begin position="10"/>
        <end position="78"/>
    </location>
</feature>
<dbReference type="Pfam" id="PF07702">
    <property type="entry name" value="UTRA"/>
    <property type="match status" value="1"/>
</dbReference>
<dbReference type="SMART" id="SM00866">
    <property type="entry name" value="UTRA"/>
    <property type="match status" value="1"/>
</dbReference>
<dbReference type="InterPro" id="IPR028978">
    <property type="entry name" value="Chorismate_lyase_/UTRA_dom_sf"/>
</dbReference>
<reference evidence="5" key="1">
    <citation type="submission" date="2023-08" db="EMBL/GenBank/DDBJ databases">
        <title>Complete genome sequence of Sinorhizobium chiapanecum ITTG S70 isolated from Acaciella angustissima nodules in Chiapas-Mexico.</title>
        <authorList>
            <person name="Rincon-Rosales R."/>
            <person name="Rogel M.A."/>
            <person name="Rincon-Medina C.I."/>
            <person name="Guerrero G."/>
            <person name="Manzano-Gomez L.A."/>
            <person name="Lopez-Lopez A."/>
            <person name="Rincon Molina F.A."/>
            <person name="Martinez-Romero E."/>
        </authorList>
    </citation>
    <scope>NUCLEOTIDE SEQUENCE</scope>
    <source>
        <strain evidence="5">ITTG S70</strain>
        <plasmid evidence="5">pSchITTGS70d</plasmid>
    </source>
</reference>
<evidence type="ECO:0000313" key="5">
    <source>
        <dbReference type="EMBL" id="WVT07900.1"/>
    </source>
</evidence>
<dbReference type="InterPro" id="IPR000524">
    <property type="entry name" value="Tscrpt_reg_HTH_GntR"/>
</dbReference>
<dbReference type="Gene3D" id="1.10.10.10">
    <property type="entry name" value="Winged helix-like DNA-binding domain superfamily/Winged helix DNA-binding domain"/>
    <property type="match status" value="1"/>
</dbReference>
<organism evidence="5 6">
    <name type="scientific">Sinorhizobium chiapasense</name>
    <dbReference type="NCBI Taxonomy" id="501572"/>
    <lineage>
        <taxon>Bacteria</taxon>
        <taxon>Pseudomonadati</taxon>
        <taxon>Pseudomonadota</taxon>
        <taxon>Alphaproteobacteria</taxon>
        <taxon>Hyphomicrobiales</taxon>
        <taxon>Rhizobiaceae</taxon>
        <taxon>Sinorhizobium/Ensifer group</taxon>
        <taxon>Sinorhizobium</taxon>
    </lineage>
</organism>
<dbReference type="PROSITE" id="PS50949">
    <property type="entry name" value="HTH_GNTR"/>
    <property type="match status" value="1"/>
</dbReference>